<accession>A0A0R2NLN3</accession>
<keyword evidence="1" id="KW-1133">Transmembrane helix</keyword>
<feature type="transmembrane region" description="Helical" evidence="1">
    <location>
        <begin position="68"/>
        <end position="85"/>
    </location>
</feature>
<evidence type="ECO:0000313" key="3">
    <source>
        <dbReference type="Proteomes" id="UP000050920"/>
    </source>
</evidence>
<protein>
    <submittedName>
        <fullName evidence="2">Integral membrane protein</fullName>
    </submittedName>
</protein>
<dbReference type="RefSeq" id="WP_024625029.1">
    <property type="nucleotide sequence ID" value="NZ_AYGX02000116.1"/>
</dbReference>
<feature type="transmembrane region" description="Helical" evidence="1">
    <location>
        <begin position="97"/>
        <end position="119"/>
    </location>
</feature>
<sequence>MHDLFTTWFGQIALLAAVTVILLVIRRLLGRFWPRRLNVLDFWPPLLLIFTHFLTLQTTESSLLPYEIISLMIFGIGLTVLEVIQRGEILYWRFFKLYWRLCDLVTIVVYVAALGLALIS</sequence>
<keyword evidence="1" id="KW-0472">Membrane</keyword>
<evidence type="ECO:0000313" key="2">
    <source>
        <dbReference type="EMBL" id="KRO26657.1"/>
    </source>
</evidence>
<dbReference type="AlphaFoldDB" id="A0A0R2NLN3"/>
<reference evidence="2 3" key="1">
    <citation type="journal article" date="2015" name="Genome Announc.">
        <title>Expanding the biotechnology potential of lactobacilli through comparative genomics of 213 strains and associated genera.</title>
        <authorList>
            <person name="Sun Z."/>
            <person name="Harris H.M."/>
            <person name="McCann A."/>
            <person name="Guo C."/>
            <person name="Argimon S."/>
            <person name="Zhang W."/>
            <person name="Yang X."/>
            <person name="Jeffery I.B."/>
            <person name="Cooney J.C."/>
            <person name="Kagawa T.F."/>
            <person name="Liu W."/>
            <person name="Song Y."/>
            <person name="Salvetti E."/>
            <person name="Wrobel A."/>
            <person name="Rasinkangas P."/>
            <person name="Parkhill J."/>
            <person name="Rea M.C."/>
            <person name="O'Sullivan O."/>
            <person name="Ritari J."/>
            <person name="Douillard F.P."/>
            <person name="Paul Ross R."/>
            <person name="Yang R."/>
            <person name="Briner A.E."/>
            <person name="Felis G.E."/>
            <person name="de Vos W.M."/>
            <person name="Barrangou R."/>
            <person name="Klaenhammer T.R."/>
            <person name="Caufield P.W."/>
            <person name="Cui Y."/>
            <person name="Zhang H."/>
            <person name="O'Toole P.W."/>
        </authorList>
    </citation>
    <scope>NUCLEOTIDE SEQUENCE [LARGE SCALE GENOMIC DNA]</scope>
    <source>
        <strain evidence="2 3">DSM 21115</strain>
    </source>
</reference>
<dbReference type="Proteomes" id="UP000050920">
    <property type="component" value="Unassembled WGS sequence"/>
</dbReference>
<proteinExistence type="predicted"/>
<dbReference type="EMBL" id="AYGX02000116">
    <property type="protein sequence ID" value="KRO26657.1"/>
    <property type="molecule type" value="Genomic_DNA"/>
</dbReference>
<organism evidence="2 3">
    <name type="scientific">Lactiplantibacillus fabifermentans DSM 21115</name>
    <dbReference type="NCBI Taxonomy" id="1413187"/>
    <lineage>
        <taxon>Bacteria</taxon>
        <taxon>Bacillati</taxon>
        <taxon>Bacillota</taxon>
        <taxon>Bacilli</taxon>
        <taxon>Lactobacillales</taxon>
        <taxon>Lactobacillaceae</taxon>
        <taxon>Lactiplantibacillus</taxon>
    </lineage>
</organism>
<keyword evidence="3" id="KW-1185">Reference proteome</keyword>
<keyword evidence="1" id="KW-0812">Transmembrane</keyword>
<evidence type="ECO:0000256" key="1">
    <source>
        <dbReference type="SAM" id="Phobius"/>
    </source>
</evidence>
<comment type="caution">
    <text evidence="2">The sequence shown here is derived from an EMBL/GenBank/DDBJ whole genome shotgun (WGS) entry which is preliminary data.</text>
</comment>
<gene>
    <name evidence="2" type="ORF">DY78_GL000768</name>
</gene>
<feature type="transmembrane region" description="Helical" evidence="1">
    <location>
        <begin position="6"/>
        <end position="25"/>
    </location>
</feature>
<name>A0A0R2NLN3_9LACO</name>
<dbReference type="Pfam" id="PF11877">
    <property type="entry name" value="DUF3397"/>
    <property type="match status" value="1"/>
</dbReference>
<feature type="transmembrane region" description="Helical" evidence="1">
    <location>
        <begin position="37"/>
        <end position="56"/>
    </location>
</feature>
<dbReference type="InterPro" id="IPR024515">
    <property type="entry name" value="DUF3397"/>
</dbReference>